<dbReference type="GO" id="GO:0033204">
    <property type="term" value="F:ribonuclease P RNA binding"/>
    <property type="evidence" value="ECO:0007669"/>
    <property type="project" value="InterPro"/>
</dbReference>
<evidence type="ECO:0000256" key="1">
    <source>
        <dbReference type="ARBA" id="ARBA00022694"/>
    </source>
</evidence>
<dbReference type="GO" id="GO:0001682">
    <property type="term" value="P:tRNA 5'-leader removal"/>
    <property type="evidence" value="ECO:0007669"/>
    <property type="project" value="InterPro"/>
</dbReference>
<dbReference type="InterPro" id="IPR016819">
    <property type="entry name" value="RNase_P/MRP_POP5"/>
</dbReference>
<reference evidence="2" key="1">
    <citation type="journal article" date="2014" name="Front. Microbiol.">
        <title>High frequency of phylogenetically diverse reductive dehalogenase-homologous genes in deep subseafloor sedimentary metagenomes.</title>
        <authorList>
            <person name="Kawai M."/>
            <person name="Futagami T."/>
            <person name="Toyoda A."/>
            <person name="Takaki Y."/>
            <person name="Nishi S."/>
            <person name="Hori S."/>
            <person name="Arai W."/>
            <person name="Tsubouchi T."/>
            <person name="Morono Y."/>
            <person name="Uchiyama I."/>
            <person name="Ito T."/>
            <person name="Fujiyama A."/>
            <person name="Inagaki F."/>
            <person name="Takami H."/>
        </authorList>
    </citation>
    <scope>NUCLEOTIDE SEQUENCE</scope>
    <source>
        <strain evidence="2">Expedition CK06-06</strain>
    </source>
</reference>
<dbReference type="EMBL" id="BARW01035673">
    <property type="protein sequence ID" value="GAJ22069.1"/>
    <property type="molecule type" value="Genomic_DNA"/>
</dbReference>
<organism evidence="2">
    <name type="scientific">marine sediment metagenome</name>
    <dbReference type="NCBI Taxonomy" id="412755"/>
    <lineage>
        <taxon>unclassified sequences</taxon>
        <taxon>metagenomes</taxon>
        <taxon>ecological metagenomes</taxon>
    </lineage>
</organism>
<name>X1UX75_9ZZZZ</name>
<dbReference type="PANTHER" id="PTHR15441">
    <property type="entry name" value="RIBONUCLEASE P PROTEIN SUBUNIT P14"/>
    <property type="match status" value="1"/>
</dbReference>
<dbReference type="SUPFAM" id="SSF160350">
    <property type="entry name" value="Rnp2-like"/>
    <property type="match status" value="1"/>
</dbReference>
<dbReference type="HAMAP" id="MF_00755">
    <property type="entry name" value="RNase_P_2"/>
    <property type="match status" value="1"/>
</dbReference>
<proteinExistence type="inferred from homology"/>
<dbReference type="InterPro" id="IPR038085">
    <property type="entry name" value="Rnp2-like_sf"/>
</dbReference>
<dbReference type="PANTHER" id="PTHR15441:SF2">
    <property type="entry name" value="RIBONUCLEASE P_MRP PROTEIN SUBUNIT POP5"/>
    <property type="match status" value="1"/>
</dbReference>
<dbReference type="InterPro" id="IPR002759">
    <property type="entry name" value="Pop5/Rpp14/Rnp2-like"/>
</dbReference>
<dbReference type="Pfam" id="PF01900">
    <property type="entry name" value="RNase_P_Rpp14"/>
    <property type="match status" value="1"/>
</dbReference>
<dbReference type="Gene3D" id="3.30.70.3250">
    <property type="entry name" value="Ribonuclease P, Pop5 subunit"/>
    <property type="match status" value="1"/>
</dbReference>
<dbReference type="PIRSF" id="PIRSF023803">
    <property type="entry name" value="Ribonuclease_P_prd"/>
    <property type="match status" value="1"/>
</dbReference>
<accession>X1UX75</accession>
<sequence length="113" mass="12965">MVKKERNRYILFKVITKDKSDLDQREVLNAIWQSIWKYFGLKEASKVGLWLLDIDFKEGFGVIRCSHNTKEIVISAITLITEISGKRVILSPIKTSGTIRSIKTLKKLITNKG</sequence>
<gene>
    <name evidence="2" type="ORF">S12H4_55588</name>
</gene>
<dbReference type="GO" id="GO:0030677">
    <property type="term" value="C:ribonuclease P complex"/>
    <property type="evidence" value="ECO:0007669"/>
    <property type="project" value="InterPro"/>
</dbReference>
<dbReference type="AlphaFoldDB" id="X1UX75"/>
<keyword evidence="1" id="KW-0819">tRNA processing</keyword>
<protein>
    <submittedName>
        <fullName evidence="2">Uncharacterized protein</fullName>
    </submittedName>
</protein>
<comment type="caution">
    <text evidence="2">The sequence shown here is derived from an EMBL/GenBank/DDBJ whole genome shotgun (WGS) entry which is preliminary data.</text>
</comment>
<evidence type="ECO:0000313" key="2">
    <source>
        <dbReference type="EMBL" id="GAJ22069.1"/>
    </source>
</evidence>